<evidence type="ECO:0000313" key="1">
    <source>
        <dbReference type="EMBL" id="GAA0146253.1"/>
    </source>
</evidence>
<protein>
    <submittedName>
        <fullName evidence="1">Uncharacterized protein</fullName>
    </submittedName>
</protein>
<evidence type="ECO:0000313" key="2">
    <source>
        <dbReference type="Proteomes" id="UP001454036"/>
    </source>
</evidence>
<name>A0AAV3P891_LITER</name>
<dbReference type="Gene3D" id="3.40.50.10810">
    <property type="entry name" value="Tandem AAA-ATPase domain"/>
    <property type="match status" value="1"/>
</dbReference>
<reference evidence="1 2" key="1">
    <citation type="submission" date="2024-01" db="EMBL/GenBank/DDBJ databases">
        <title>The complete chloroplast genome sequence of Lithospermum erythrorhizon: insights into the phylogenetic relationship among Boraginaceae species and the maternal lineages of purple gromwells.</title>
        <authorList>
            <person name="Okada T."/>
            <person name="Watanabe K."/>
        </authorList>
    </citation>
    <scope>NUCLEOTIDE SEQUENCE [LARGE SCALE GENOMIC DNA]</scope>
</reference>
<comment type="caution">
    <text evidence="1">The sequence shown here is derived from an EMBL/GenBank/DDBJ whole genome shotgun (WGS) entry which is preliminary data.</text>
</comment>
<keyword evidence="2" id="KW-1185">Reference proteome</keyword>
<organism evidence="1 2">
    <name type="scientific">Lithospermum erythrorhizon</name>
    <name type="common">Purple gromwell</name>
    <name type="synonym">Lithospermum officinale var. erythrorhizon</name>
    <dbReference type="NCBI Taxonomy" id="34254"/>
    <lineage>
        <taxon>Eukaryota</taxon>
        <taxon>Viridiplantae</taxon>
        <taxon>Streptophyta</taxon>
        <taxon>Embryophyta</taxon>
        <taxon>Tracheophyta</taxon>
        <taxon>Spermatophyta</taxon>
        <taxon>Magnoliopsida</taxon>
        <taxon>eudicotyledons</taxon>
        <taxon>Gunneridae</taxon>
        <taxon>Pentapetalae</taxon>
        <taxon>asterids</taxon>
        <taxon>lamiids</taxon>
        <taxon>Boraginales</taxon>
        <taxon>Boraginaceae</taxon>
        <taxon>Boraginoideae</taxon>
        <taxon>Lithospermeae</taxon>
        <taxon>Lithospermum</taxon>
    </lineage>
</organism>
<dbReference type="AlphaFoldDB" id="A0AAV3P891"/>
<proteinExistence type="predicted"/>
<gene>
    <name evidence="1" type="ORF">LIER_06254</name>
</gene>
<dbReference type="Proteomes" id="UP001454036">
    <property type="component" value="Unassembled WGS sequence"/>
</dbReference>
<dbReference type="InterPro" id="IPR038718">
    <property type="entry name" value="SNF2-like_sf"/>
</dbReference>
<accession>A0AAV3P891</accession>
<sequence>MNYQQRLVAAANYVYAADSSCSGGRVHLNAADYGITAELKPHQIEGVSWLVRRYHLGVNVILGDEVRVLHFYNFIKQPLRELDVFRI</sequence>
<dbReference type="EMBL" id="BAABME010000901">
    <property type="protein sequence ID" value="GAA0146253.1"/>
    <property type="molecule type" value="Genomic_DNA"/>
</dbReference>